<dbReference type="Gene3D" id="3.40.50.300">
    <property type="entry name" value="P-loop containing nucleotide triphosphate hydrolases"/>
    <property type="match status" value="1"/>
</dbReference>
<sequence>MIENFYHAVLKFLNEENIAYKQLHDGLDFTTSDIDIILHNTNDLKKIKNFILNQKIKKIIKINKKLHFYFLVMDDENIHAFDFMVGLTSSHGLICPANFLFAQETEKAFLSNYKLLKNASKQKKSFYVVKEYKKSPFSAGKLFFKKITNYIKNGLCRGSSGVYLVLLGSDGSGKSTASEYIKSSFSSDRKLFTYKEIYFKPNVFKIKPDVYIPAGESRPHTHKTYSSFLSVMKVIYVFLNYLLYTPVLYLRKKNGHLIVFDRHFYDILVDQQRYRLNQHGFLAAKILSRFILKPDLVIALSADKETLMKRKPNEVAEDILIEINKKYEQFSMKNVNVLHIKNDGTLESFKKTLYSSLLKNINNVT</sequence>
<proteinExistence type="predicted"/>
<dbReference type="KEGG" id="ladl:NCTC12735_01339"/>
<keyword evidence="1" id="KW-0808">Transferase</keyword>
<dbReference type="Proteomes" id="UP000281170">
    <property type="component" value="Plasmid 20"/>
</dbReference>
<dbReference type="GO" id="GO:0016301">
    <property type="term" value="F:kinase activity"/>
    <property type="evidence" value="ECO:0007669"/>
    <property type="project" value="UniProtKB-KW"/>
</dbReference>
<dbReference type="AlphaFoldDB" id="A0A0W0R4X0"/>
<dbReference type="OrthoDB" id="9757917at2"/>
<evidence type="ECO:0000313" key="3">
    <source>
        <dbReference type="Proteomes" id="UP000054859"/>
    </source>
</evidence>
<keyword evidence="1" id="KW-0418">Kinase</keyword>
<keyword evidence="2" id="KW-0614">Plasmid</keyword>
<accession>A0A0W0R4X0</accession>
<gene>
    <name evidence="1" type="ORF">Lade_0736</name>
    <name evidence="2" type="ORF">NCTC12735_01339</name>
</gene>
<reference evidence="2 4" key="2">
    <citation type="submission" date="2018-12" db="EMBL/GenBank/DDBJ databases">
        <authorList>
            <consortium name="Pathogen Informatics"/>
        </authorList>
    </citation>
    <scope>NUCLEOTIDE SEQUENCE [LARGE SCALE GENOMIC DNA]</scope>
    <source>
        <strain evidence="2 4">NCTC12735</strain>
        <plasmid evidence="4">20</plasmid>
    </source>
</reference>
<protein>
    <submittedName>
        <fullName evidence="1">Thymidylate kinase</fullName>
    </submittedName>
</protein>
<evidence type="ECO:0000313" key="4">
    <source>
        <dbReference type="Proteomes" id="UP000281170"/>
    </source>
</evidence>
<dbReference type="EMBL" id="LR134429">
    <property type="protein sequence ID" value="VEH85704.1"/>
    <property type="molecule type" value="Genomic_DNA"/>
</dbReference>
<dbReference type="PATRIC" id="fig|45056.6.peg.760"/>
<dbReference type="RefSeq" id="WP_058461783.1">
    <property type="nucleotide sequence ID" value="NZ_CAAAHS010000005.1"/>
</dbReference>
<dbReference type="EMBL" id="LNKA01000001">
    <property type="protein sequence ID" value="KTC66078.1"/>
    <property type="molecule type" value="Genomic_DNA"/>
</dbReference>
<organism evidence="1 3">
    <name type="scientific">Legionella adelaidensis</name>
    <dbReference type="NCBI Taxonomy" id="45056"/>
    <lineage>
        <taxon>Bacteria</taxon>
        <taxon>Pseudomonadati</taxon>
        <taxon>Pseudomonadota</taxon>
        <taxon>Gammaproteobacteria</taxon>
        <taxon>Legionellales</taxon>
        <taxon>Legionellaceae</taxon>
        <taxon>Legionella</taxon>
    </lineage>
</organism>
<geneLocation type="plasmid" evidence="2 4">
    <name>20</name>
</geneLocation>
<evidence type="ECO:0000313" key="1">
    <source>
        <dbReference type="EMBL" id="KTC66078.1"/>
    </source>
</evidence>
<dbReference type="SUPFAM" id="SSF52540">
    <property type="entry name" value="P-loop containing nucleoside triphosphate hydrolases"/>
    <property type="match status" value="1"/>
</dbReference>
<dbReference type="STRING" id="45056.Lade_0736"/>
<reference evidence="1 3" key="1">
    <citation type="submission" date="2015-11" db="EMBL/GenBank/DDBJ databases">
        <title>Identification of large and diverse effector repertoires of 38 Legionella species.</title>
        <authorList>
            <person name="Burstein D."/>
            <person name="Amaro F."/>
            <person name="Zusman T."/>
            <person name="Lifshitz Z."/>
            <person name="Cohen O."/>
            <person name="Gilbert J.A."/>
            <person name="Pupko T."/>
            <person name="Shuman H.A."/>
            <person name="Segal G."/>
        </authorList>
    </citation>
    <scope>NUCLEOTIDE SEQUENCE [LARGE SCALE GENOMIC DNA]</scope>
    <source>
        <strain evidence="1 3">1762-AUS-E</strain>
    </source>
</reference>
<dbReference type="InterPro" id="IPR027417">
    <property type="entry name" value="P-loop_NTPase"/>
</dbReference>
<dbReference type="Proteomes" id="UP000054859">
    <property type="component" value="Unassembled WGS sequence"/>
</dbReference>
<evidence type="ECO:0000313" key="2">
    <source>
        <dbReference type="EMBL" id="VEH85704.1"/>
    </source>
</evidence>
<keyword evidence="3" id="KW-1185">Reference proteome</keyword>
<name>A0A0W0R4X0_9GAMM</name>